<dbReference type="GO" id="GO:0007031">
    <property type="term" value="P:peroxisome organization"/>
    <property type="evidence" value="ECO:0007669"/>
    <property type="project" value="TreeGrafter"/>
</dbReference>
<dbReference type="PANTHER" id="PTHR13299">
    <property type="entry name" value="PEROXISOMAL MEMBRANE PROTEIN PEX16"/>
    <property type="match status" value="1"/>
</dbReference>
<dbReference type="AlphaFoldDB" id="G0U2B9"/>
<organism evidence="3">
    <name type="scientific">Trypanosoma vivax (strain Y486)</name>
    <dbReference type="NCBI Taxonomy" id="1055687"/>
    <lineage>
        <taxon>Eukaryota</taxon>
        <taxon>Discoba</taxon>
        <taxon>Euglenozoa</taxon>
        <taxon>Kinetoplastea</taxon>
        <taxon>Metakinetoplastina</taxon>
        <taxon>Trypanosomatida</taxon>
        <taxon>Trypanosomatidae</taxon>
        <taxon>Trypanosoma</taxon>
        <taxon>Duttonella</taxon>
    </lineage>
</organism>
<dbReference type="InterPro" id="IPR013919">
    <property type="entry name" value="Pex16"/>
</dbReference>
<evidence type="ECO:0000313" key="3">
    <source>
        <dbReference type="EMBL" id="CCC50422.1"/>
    </source>
</evidence>
<feature type="region of interest" description="Disordered" evidence="2">
    <location>
        <begin position="361"/>
        <end position="389"/>
    </location>
</feature>
<comment type="similarity">
    <text evidence="1">Belongs to the peroxin-16 family.</text>
</comment>
<gene>
    <name evidence="3" type="ORF">TVY486_0902440</name>
</gene>
<evidence type="ECO:0008006" key="4">
    <source>
        <dbReference type="Google" id="ProtNLM"/>
    </source>
</evidence>
<reference evidence="3" key="1">
    <citation type="journal article" date="2012" name="Proc. Natl. Acad. Sci. U.S.A.">
        <title>Antigenic diversity is generated by distinct evolutionary mechanisms in African trypanosome species.</title>
        <authorList>
            <person name="Jackson A.P."/>
            <person name="Berry A."/>
            <person name="Aslett M."/>
            <person name="Allison H.C."/>
            <person name="Burton P."/>
            <person name="Vavrova-Anderson J."/>
            <person name="Brown R."/>
            <person name="Browne H."/>
            <person name="Corton N."/>
            <person name="Hauser H."/>
            <person name="Gamble J."/>
            <person name="Gilderthorp R."/>
            <person name="Marcello L."/>
            <person name="McQuillan J."/>
            <person name="Otto T.D."/>
            <person name="Quail M.A."/>
            <person name="Sanders M.J."/>
            <person name="van Tonder A."/>
            <person name="Ginger M.L."/>
            <person name="Field M.C."/>
            <person name="Barry J.D."/>
            <person name="Hertz-Fowler C."/>
            <person name="Berriman M."/>
        </authorList>
    </citation>
    <scope>NUCLEOTIDE SEQUENCE</scope>
    <source>
        <strain evidence="3">Y486</strain>
    </source>
</reference>
<dbReference type="EMBL" id="HE573025">
    <property type="protein sequence ID" value="CCC50422.1"/>
    <property type="molecule type" value="Genomic_DNA"/>
</dbReference>
<dbReference type="PANTHER" id="PTHR13299:SF0">
    <property type="entry name" value="PEROXISOMAL MEMBRANE PROTEIN PEX16"/>
    <property type="match status" value="1"/>
</dbReference>
<name>G0U2B9_TRYVY</name>
<feature type="non-terminal residue" evidence="3">
    <location>
        <position position="615"/>
    </location>
</feature>
<sequence>MGVLLGTEGGRPHAASFNPLDAYVRWVRRNVDNIPVLERMTYTFAMILANPENLVSKELAWTIVRLHALSNRAIVATEGRRVHDAEKVATINKIIREVECLFELGLRRYCGHTAAWNGLLFLQLVKCCLNLLAHRQMFLVPWMWAAIRRNLSQLLQVPLYIREKLFPAKSIGDDTAAEVAHVAPTALRDPQWKSRAANPVNTTLVIPRVAACRARRLGSIGTDIDGGVDNRTEVSESLPCTKLDILALAVDIVLLVRPLLLLHSAKSVFPHGASDIAKLPRPDRAAGHNGESVTDALFIVRAAISDGARRSLLSNWSVWVLFVGIDALLVVVARYIRRYRVPVVYIKTVGARCGGSVDSQSDLGMGGVPDGEVSSRPDSVGGTNGEHGDGFECSTYRGFASGENATDNSVGLAPPTETLSRDSLRVHHTYYNLAYSMLRDPFFASVLQKFVYDNFVVGRVNRIPLIGSIISLQVAYYMCKQHYCFLYWAVCPTGRYLPVPTLLVGRMVSTVMGLSAAPTGALQVVRMQRITVSGWLHQLRRCLGTVFGYTIRITIWPIPCCAIRFLPRCCKNLFTTTLWWAASTASHSSVPLYHCKWHITCASNTTASFILLDSS</sequence>
<evidence type="ECO:0000256" key="2">
    <source>
        <dbReference type="SAM" id="MobiDB-lite"/>
    </source>
</evidence>
<evidence type="ECO:0000256" key="1">
    <source>
        <dbReference type="ARBA" id="ARBA00009505"/>
    </source>
</evidence>
<dbReference type="GO" id="GO:0005778">
    <property type="term" value="C:peroxisomal membrane"/>
    <property type="evidence" value="ECO:0007669"/>
    <property type="project" value="TreeGrafter"/>
</dbReference>
<proteinExistence type="inferred from homology"/>
<dbReference type="Pfam" id="PF08610">
    <property type="entry name" value="Pex16"/>
    <property type="match status" value="1"/>
</dbReference>
<protein>
    <recommendedName>
        <fullName evidence="4">Peroxisomal membrane protein PEX16</fullName>
    </recommendedName>
</protein>
<accession>G0U2B9</accession>